<organism evidence="16 17">
    <name type="scientific">Gambusia affinis</name>
    <name type="common">Western mosquitofish</name>
    <name type="synonym">Heterandria affinis</name>
    <dbReference type="NCBI Taxonomy" id="33528"/>
    <lineage>
        <taxon>Eukaryota</taxon>
        <taxon>Metazoa</taxon>
        <taxon>Chordata</taxon>
        <taxon>Craniata</taxon>
        <taxon>Vertebrata</taxon>
        <taxon>Euteleostomi</taxon>
        <taxon>Actinopterygii</taxon>
        <taxon>Neopterygii</taxon>
        <taxon>Teleostei</taxon>
        <taxon>Neoteleostei</taxon>
        <taxon>Acanthomorphata</taxon>
        <taxon>Ovalentaria</taxon>
        <taxon>Atherinomorphae</taxon>
        <taxon>Cyprinodontiformes</taxon>
        <taxon>Poeciliidae</taxon>
        <taxon>Poeciliinae</taxon>
        <taxon>Gambusia</taxon>
    </lineage>
</organism>
<dbReference type="SUPFAM" id="SSF57535">
    <property type="entry name" value="Complement control module/SCR domain"/>
    <property type="match status" value="8"/>
</dbReference>
<evidence type="ECO:0000256" key="14">
    <source>
        <dbReference type="SAM" id="MobiDB-lite"/>
    </source>
</evidence>
<evidence type="ECO:0000256" key="1">
    <source>
        <dbReference type="ARBA" id="ARBA00003651"/>
    </source>
</evidence>
<feature type="compositionally biased region" description="Basic and acidic residues" evidence="14">
    <location>
        <begin position="276"/>
        <end position="286"/>
    </location>
</feature>
<evidence type="ECO:0000256" key="7">
    <source>
        <dbReference type="ARBA" id="ARBA00022729"/>
    </source>
</evidence>
<dbReference type="Pfam" id="PF09014">
    <property type="entry name" value="Sushi_2"/>
    <property type="match status" value="2"/>
</dbReference>
<keyword evidence="9 13" id="KW-1015">Disulfide bond</keyword>
<keyword evidence="7" id="KW-0732">Signal</keyword>
<evidence type="ECO:0000256" key="9">
    <source>
        <dbReference type="ARBA" id="ARBA00023157"/>
    </source>
</evidence>
<comment type="function">
    <text evidence="1">Binds to various kinds of negatively charged substances such as heparin, phospholipids, and dextran sulfate. May prevent activation of the intrinsic blood coagulation cascade by binding to phospholipids on the surface of damaged cells.</text>
</comment>
<evidence type="ECO:0000256" key="13">
    <source>
        <dbReference type="PROSITE-ProRule" id="PRU00302"/>
    </source>
</evidence>
<dbReference type="Proteomes" id="UP000250572">
    <property type="component" value="Unassembled WGS sequence"/>
</dbReference>
<protein>
    <recommendedName>
        <fullName evidence="3">Beta-2-glycoprotein 1</fullName>
    </recommendedName>
    <alternativeName>
        <fullName evidence="11">Apolipoprotein H</fullName>
    </alternativeName>
    <alternativeName>
        <fullName evidence="12">Beta-2-glycoprotein I</fullName>
    </alternativeName>
</protein>
<feature type="disulfide bond" evidence="13">
    <location>
        <begin position="309"/>
        <end position="352"/>
    </location>
</feature>
<evidence type="ECO:0000313" key="17">
    <source>
        <dbReference type="Proteomes" id="UP000250572"/>
    </source>
</evidence>
<feature type="domain" description="Sushi" evidence="15">
    <location>
        <begin position="426"/>
        <end position="488"/>
    </location>
</feature>
<comment type="caution">
    <text evidence="13">Lacks conserved residue(s) required for the propagation of feature annotation.</text>
</comment>
<evidence type="ECO:0000256" key="4">
    <source>
        <dbReference type="ARBA" id="ARBA00022525"/>
    </source>
</evidence>
<evidence type="ECO:0000256" key="11">
    <source>
        <dbReference type="ARBA" id="ARBA00029855"/>
    </source>
</evidence>
<feature type="domain" description="Sushi" evidence="15">
    <location>
        <begin position="307"/>
        <end position="367"/>
    </location>
</feature>
<dbReference type="Pfam" id="PF00084">
    <property type="entry name" value="Sushi"/>
    <property type="match status" value="5"/>
</dbReference>
<dbReference type="InterPro" id="IPR035976">
    <property type="entry name" value="Sushi/SCR/CCP_sf"/>
</dbReference>
<name>A0A315UTE2_GAMAF</name>
<evidence type="ECO:0000313" key="16">
    <source>
        <dbReference type="EMBL" id="PWA14871.1"/>
    </source>
</evidence>
<accession>A0A315UTE2</accession>
<keyword evidence="10" id="KW-0325">Glycoprotein</keyword>
<evidence type="ECO:0000259" key="15">
    <source>
        <dbReference type="PROSITE" id="PS50923"/>
    </source>
</evidence>
<feature type="domain" description="Sushi" evidence="15">
    <location>
        <begin position="489"/>
        <end position="548"/>
    </location>
</feature>
<keyword evidence="4" id="KW-0964">Secreted</keyword>
<dbReference type="PANTHER" id="PTHR19325:SF573">
    <property type="entry name" value="MEMBRANE COFACTOR PROTEIN"/>
    <property type="match status" value="1"/>
</dbReference>
<keyword evidence="8" id="KW-0677">Repeat</keyword>
<feature type="disulfide bond" evidence="13">
    <location>
        <begin position="491"/>
        <end position="534"/>
    </location>
</feature>
<dbReference type="PANTHER" id="PTHR19325">
    <property type="entry name" value="COMPLEMENT COMPONENT-RELATED SUSHI DOMAIN-CONTAINING"/>
    <property type="match status" value="1"/>
</dbReference>
<feature type="disulfide bond" evidence="13">
    <location>
        <begin position="396"/>
        <end position="423"/>
    </location>
</feature>
<evidence type="ECO:0000256" key="5">
    <source>
        <dbReference type="ARBA" id="ARBA00022659"/>
    </source>
</evidence>
<sequence length="634" mass="69723">MGASLKFRVSGGGGGLSTAGKRKTPWMEVLFSWALEGVNCPLPKPPSEGRIVHDKAVVGTSTIYGQGWSYECNPPKAPSYERGSCMADGTATEPPVCREVSCPIPPSIPNGFITFAVMRQQGYKEKVRYSCNEHYTLEGEAEIQCQNTGNWSSKPVCRAPCEVGIKRGRIFYNARKIWIEDLRPNRVLHGEHVAFYCKDKAEKCGYPVASTCNDGNLPIPDCYEQPGKIEYNLRSKNLPSEIRACVAPPAANPTSRPNPAETQTAKSGAKSPHPKPKADCRGEGDRPSISSEDGAFVSAVLWSACDDICSRPELSGNIEMFGIQRFSSPGEELALSCKEGYTPVSGPRKIVCTINGVWTSTKLKCIPKQCPHPELITNGELFYEDTVYQSTINYTCHEGYMMTGESSAVCLSNGTWSSPAPECIPVLCGLAPVPLYGMVVYDKVIRGNTVNYGLTAKYICNPPYALIGNPVAKCTASGTWTKTPECQVVTCPPPESIERGYMSINEKREFFYGERVKYGCQSPYVLDGNTEVICQENGRWSEKPSCKAPCSVNLQRARILHNGKKIWIENFQPNRVLHLDIVSVYCMNEAMKCGYAVPTQCIDGTLNIPECFEEPSELEYTLKPNSLPSEINQC</sequence>
<dbReference type="STRING" id="33528.ENSGAFP00000023809"/>
<dbReference type="InterPro" id="IPR000436">
    <property type="entry name" value="Sushi_SCR_CCP_dom"/>
</dbReference>
<proteinExistence type="predicted"/>
<gene>
    <name evidence="16" type="ORF">CCH79_00014194</name>
</gene>
<evidence type="ECO:0000256" key="10">
    <source>
        <dbReference type="ARBA" id="ARBA00023180"/>
    </source>
</evidence>
<feature type="compositionally biased region" description="Polar residues" evidence="14">
    <location>
        <begin position="252"/>
        <end position="266"/>
    </location>
</feature>
<dbReference type="EMBL" id="NHOQ01002739">
    <property type="protein sequence ID" value="PWA14871.1"/>
    <property type="molecule type" value="Genomic_DNA"/>
</dbReference>
<evidence type="ECO:0000256" key="8">
    <source>
        <dbReference type="ARBA" id="ARBA00022737"/>
    </source>
</evidence>
<keyword evidence="17" id="KW-1185">Reference proteome</keyword>
<feature type="disulfide bond" evidence="13">
    <location>
        <begin position="102"/>
        <end position="145"/>
    </location>
</feature>
<evidence type="ECO:0000256" key="6">
    <source>
        <dbReference type="ARBA" id="ARBA00022674"/>
    </source>
</evidence>
<dbReference type="InterPro" id="IPR050350">
    <property type="entry name" value="Compl-Cell_Adhes-Reg"/>
</dbReference>
<feature type="region of interest" description="Disordered" evidence="14">
    <location>
        <begin position="247"/>
        <end position="290"/>
    </location>
</feature>
<dbReference type="InterPro" id="IPR015104">
    <property type="entry name" value="Sushi_2"/>
</dbReference>
<dbReference type="AlphaFoldDB" id="A0A315UTE2"/>
<dbReference type="PROSITE" id="PS50923">
    <property type="entry name" value="SUSHI"/>
    <property type="match status" value="5"/>
</dbReference>
<dbReference type="GO" id="GO:0008201">
    <property type="term" value="F:heparin binding"/>
    <property type="evidence" value="ECO:0007669"/>
    <property type="project" value="UniProtKB-KW"/>
</dbReference>
<feature type="domain" description="Sushi" evidence="15">
    <location>
        <begin position="368"/>
        <end position="425"/>
    </location>
</feature>
<evidence type="ECO:0000256" key="3">
    <source>
        <dbReference type="ARBA" id="ARBA00020104"/>
    </source>
</evidence>
<dbReference type="FunFam" id="2.10.70.10:FF:000014">
    <property type="entry name" value="Membrane cofactor protein"/>
    <property type="match status" value="1"/>
</dbReference>
<keyword evidence="5 13" id="KW-0768">Sushi</keyword>
<keyword evidence="6" id="KW-0358">Heparin-binding</keyword>
<dbReference type="Gene3D" id="2.10.70.10">
    <property type="entry name" value="Complement Module, domain 1"/>
    <property type="match status" value="7"/>
</dbReference>
<dbReference type="CDD" id="cd00033">
    <property type="entry name" value="CCP"/>
    <property type="match status" value="5"/>
</dbReference>
<comment type="subcellular location">
    <subcellularLocation>
        <location evidence="2">Secreted</location>
    </subcellularLocation>
</comment>
<feature type="domain" description="Sushi" evidence="15">
    <location>
        <begin position="100"/>
        <end position="159"/>
    </location>
</feature>
<comment type="caution">
    <text evidence="16">The sequence shown here is derived from an EMBL/GenBank/DDBJ whole genome shotgun (WGS) entry which is preliminary data.</text>
</comment>
<dbReference type="SMART" id="SM00032">
    <property type="entry name" value="CCP"/>
    <property type="match status" value="6"/>
</dbReference>
<reference evidence="16 17" key="1">
    <citation type="journal article" date="2018" name="G3 (Bethesda)">
        <title>A High-Quality Reference Genome for the Invasive Mosquitofish Gambusia affinis Using a Chicago Library.</title>
        <authorList>
            <person name="Hoffberg S.L."/>
            <person name="Troendle N.J."/>
            <person name="Glenn T.C."/>
            <person name="Mahmud O."/>
            <person name="Louha S."/>
            <person name="Chalopin D."/>
            <person name="Bennetzen J.L."/>
            <person name="Mauricio R."/>
        </authorList>
    </citation>
    <scope>NUCLEOTIDE SEQUENCE [LARGE SCALE GENOMIC DNA]</scope>
    <source>
        <strain evidence="16">NE01/NJP1002.9</strain>
        <tissue evidence="16">Muscle</tissue>
    </source>
</reference>
<evidence type="ECO:0000256" key="12">
    <source>
        <dbReference type="ARBA" id="ARBA00033414"/>
    </source>
</evidence>
<evidence type="ECO:0000256" key="2">
    <source>
        <dbReference type="ARBA" id="ARBA00004613"/>
    </source>
</evidence>
<dbReference type="GO" id="GO:0005576">
    <property type="term" value="C:extracellular region"/>
    <property type="evidence" value="ECO:0007669"/>
    <property type="project" value="UniProtKB-SubCell"/>
</dbReference>